<dbReference type="Proteomes" id="UP001259832">
    <property type="component" value="Unassembled WGS sequence"/>
</dbReference>
<comment type="cofactor">
    <cofactor evidence="1">
        <name>FMN</name>
        <dbReference type="ChEBI" id="CHEBI:58210"/>
    </cofactor>
</comment>
<dbReference type="FunFam" id="3.20.20.70:FF:000478">
    <property type="entry name" value="tRNA-dihydrouridine synthase"/>
    <property type="match status" value="1"/>
</dbReference>
<dbReference type="GO" id="GO:0017150">
    <property type="term" value="F:tRNA dihydrouridine synthase activity"/>
    <property type="evidence" value="ECO:0007669"/>
    <property type="project" value="InterPro"/>
</dbReference>
<dbReference type="InterPro" id="IPR018517">
    <property type="entry name" value="tRNA_hU_synthase_CS"/>
</dbReference>
<dbReference type="PANTHER" id="PTHR11082">
    <property type="entry name" value="TRNA-DIHYDROURIDINE SYNTHASE"/>
    <property type="match status" value="1"/>
</dbReference>
<evidence type="ECO:0000256" key="1">
    <source>
        <dbReference type="ARBA" id="ARBA00001917"/>
    </source>
</evidence>
<dbReference type="SUPFAM" id="SSF51395">
    <property type="entry name" value="FMN-linked oxidoreductases"/>
    <property type="match status" value="1"/>
</dbReference>
<keyword evidence="3" id="KW-0288">FMN</keyword>
<dbReference type="InterPro" id="IPR024036">
    <property type="entry name" value="tRNA-dHydroUridine_Synthase_C"/>
</dbReference>
<dbReference type="GO" id="GO:0050660">
    <property type="term" value="F:flavin adenine dinucleotide binding"/>
    <property type="evidence" value="ECO:0007669"/>
    <property type="project" value="InterPro"/>
</dbReference>
<evidence type="ECO:0000256" key="2">
    <source>
        <dbReference type="ARBA" id="ARBA00022630"/>
    </source>
</evidence>
<dbReference type="PROSITE" id="PS01136">
    <property type="entry name" value="UPF0034"/>
    <property type="match status" value="1"/>
</dbReference>
<dbReference type="PANTHER" id="PTHR11082:SF25">
    <property type="entry name" value="DUS-LIKE FMN-BINDING DOMAIN-CONTAINING PROTEIN"/>
    <property type="match status" value="1"/>
</dbReference>
<dbReference type="InterPro" id="IPR035587">
    <property type="entry name" value="DUS-like_FMN-bd"/>
</dbReference>
<accession>A0AAD9G4U1</accession>
<dbReference type="EMBL" id="JASMQC010000032">
    <property type="protein sequence ID" value="KAK1931705.1"/>
    <property type="molecule type" value="Genomic_DNA"/>
</dbReference>
<proteinExistence type="predicted"/>
<dbReference type="InterPro" id="IPR013785">
    <property type="entry name" value="Aldolase_TIM"/>
</dbReference>
<feature type="domain" description="DUS-like FMN-binding" evidence="6">
    <location>
        <begin position="90"/>
        <end position="390"/>
    </location>
</feature>
<dbReference type="Pfam" id="PF01207">
    <property type="entry name" value="Dus"/>
    <property type="match status" value="1"/>
</dbReference>
<evidence type="ECO:0000313" key="8">
    <source>
        <dbReference type="Proteomes" id="UP001259832"/>
    </source>
</evidence>
<evidence type="ECO:0000313" key="7">
    <source>
        <dbReference type="EMBL" id="KAK1931705.1"/>
    </source>
</evidence>
<evidence type="ECO:0000256" key="3">
    <source>
        <dbReference type="ARBA" id="ARBA00022643"/>
    </source>
</evidence>
<keyword evidence="4" id="KW-0819">tRNA processing</keyword>
<sequence>MTHEHSQSHWAKVHVPARQPAASVVILAPGASAARDLPVRHECGMRAATSTLGPSLCHIMFTQRVGPHIESTKLFMGSFWRGLARPLYCVAPMANVTDAAFRHLISEIAKPSVMWTEFVSCEALTHDPDSRRRMMTTLKYAEQERPVVAQLFGSKPEQFYESAMIVRDLGFDGIDINMGCPETNVNNQGSGASLILQPDLAVEIVAACKRGAGDLPVSVKTRIGFHHIDYKDWVLRLLGTEPEVLTIHGRTRDEMSKVPAHWDVIGEIVTLAKSAGSPALILGNGDVESLVDAQQKVDEYGVDGVMLGRALFGNPWLFQGYPDTSHVPVKEKLEVIRRHTQLFQELLADPGLVGFPRMKKFYGSYLKGVPNARQLRDRLARSQSPQDVYAIIDESLDYLATQEQEQVTAG</sequence>
<evidence type="ECO:0000256" key="5">
    <source>
        <dbReference type="ARBA" id="ARBA00023002"/>
    </source>
</evidence>
<dbReference type="Gene3D" id="1.10.1200.80">
    <property type="entry name" value="Putative flavin oxidoreducatase, domain 2"/>
    <property type="match status" value="1"/>
</dbReference>
<keyword evidence="5" id="KW-0560">Oxidoreductase</keyword>
<gene>
    <name evidence="7" type="ORF">P3T76_012637</name>
</gene>
<dbReference type="CDD" id="cd02801">
    <property type="entry name" value="DUS_like_FMN"/>
    <property type="match status" value="1"/>
</dbReference>
<evidence type="ECO:0000259" key="6">
    <source>
        <dbReference type="Pfam" id="PF01207"/>
    </source>
</evidence>
<dbReference type="AlphaFoldDB" id="A0AAD9G4U1"/>
<keyword evidence="8" id="KW-1185">Reference proteome</keyword>
<organism evidence="7 8">
    <name type="scientific">Phytophthora citrophthora</name>
    <dbReference type="NCBI Taxonomy" id="4793"/>
    <lineage>
        <taxon>Eukaryota</taxon>
        <taxon>Sar</taxon>
        <taxon>Stramenopiles</taxon>
        <taxon>Oomycota</taxon>
        <taxon>Peronosporomycetes</taxon>
        <taxon>Peronosporales</taxon>
        <taxon>Peronosporaceae</taxon>
        <taxon>Phytophthora</taxon>
    </lineage>
</organism>
<dbReference type="Gene3D" id="3.20.20.70">
    <property type="entry name" value="Aldolase class I"/>
    <property type="match status" value="1"/>
</dbReference>
<reference evidence="7" key="1">
    <citation type="submission" date="2023-08" db="EMBL/GenBank/DDBJ databases">
        <title>Reference Genome Resource for the Citrus Pathogen Phytophthora citrophthora.</title>
        <authorList>
            <person name="Moller H."/>
            <person name="Coetzee B."/>
            <person name="Rose L.J."/>
            <person name="Van Niekerk J.M."/>
        </authorList>
    </citation>
    <scope>NUCLEOTIDE SEQUENCE</scope>
    <source>
        <strain evidence="7">STE-U-9442</strain>
    </source>
</reference>
<comment type="caution">
    <text evidence="7">The sequence shown here is derived from an EMBL/GenBank/DDBJ whole genome shotgun (WGS) entry which is preliminary data.</text>
</comment>
<name>A0AAD9G4U1_9STRA</name>
<protein>
    <submittedName>
        <fullName evidence="7">tRNA-dihydrouridine synthase</fullName>
    </submittedName>
</protein>
<evidence type="ECO:0000256" key="4">
    <source>
        <dbReference type="ARBA" id="ARBA00022694"/>
    </source>
</evidence>
<keyword evidence="2" id="KW-0285">Flavoprotein</keyword>